<feature type="domain" description="Trimeric autotransporter adhesin YadA-like head" evidence="3">
    <location>
        <begin position="179"/>
        <end position="200"/>
    </location>
</feature>
<accession>I7IBG8</accession>
<feature type="domain" description="Trimeric autotransporter adhesin YadA-like head" evidence="3">
    <location>
        <begin position="920"/>
        <end position="944"/>
    </location>
</feature>
<feature type="domain" description="Trimeric autotransporter adhesin YadA-like head" evidence="3">
    <location>
        <begin position="1004"/>
        <end position="1026"/>
    </location>
</feature>
<feature type="domain" description="Trimeric autotransporter adhesin YadA-like stalk" evidence="4">
    <location>
        <begin position="2323"/>
        <end position="2351"/>
    </location>
</feature>
<evidence type="ECO:0000313" key="6">
    <source>
        <dbReference type="EMBL" id="CCG18773.1"/>
    </source>
</evidence>
<dbReference type="Pfam" id="PF05662">
    <property type="entry name" value="YadA_stalk"/>
    <property type="match status" value="3"/>
</dbReference>
<dbReference type="CDD" id="cd12820">
    <property type="entry name" value="LbR_YadA-like"/>
    <property type="match status" value="3"/>
</dbReference>
<feature type="domain" description="Trimeric autotransporter adhesin YadA-like head" evidence="3">
    <location>
        <begin position="958"/>
        <end position="982"/>
    </location>
</feature>
<dbReference type="HOGENOM" id="CLU_229440_0_0_4"/>
<evidence type="ECO:0000259" key="3">
    <source>
        <dbReference type="Pfam" id="PF05658"/>
    </source>
</evidence>
<dbReference type="Pfam" id="PF13018">
    <property type="entry name" value="ESPR"/>
    <property type="match status" value="1"/>
</dbReference>
<dbReference type="Pfam" id="PF05658">
    <property type="entry name" value="YadA_head"/>
    <property type="match status" value="7"/>
</dbReference>
<feature type="region of interest" description="Disordered" evidence="1">
    <location>
        <begin position="2098"/>
        <end position="2174"/>
    </location>
</feature>
<feature type="compositionally biased region" description="Basic and acidic residues" evidence="1">
    <location>
        <begin position="2101"/>
        <end position="2111"/>
    </location>
</feature>
<dbReference type="RefSeq" id="WP_015555748.1">
    <property type="nucleotide sequence ID" value="NC_021036.1"/>
</dbReference>
<keyword evidence="2" id="KW-0812">Transmembrane</keyword>
<dbReference type="Gene3D" id="2.20.70.140">
    <property type="match status" value="3"/>
</dbReference>
<feature type="domain" description="Trimeric autotransporter adhesin YadA-like head" evidence="3">
    <location>
        <begin position="896"/>
        <end position="914"/>
    </location>
</feature>
<feature type="domain" description="ESPR" evidence="5">
    <location>
        <begin position="1"/>
        <end position="46"/>
    </location>
</feature>
<dbReference type="GO" id="GO:0019867">
    <property type="term" value="C:outer membrane"/>
    <property type="evidence" value="ECO:0007669"/>
    <property type="project" value="InterPro"/>
</dbReference>
<dbReference type="InterPro" id="IPR008635">
    <property type="entry name" value="Coiled_stalk_dom"/>
</dbReference>
<dbReference type="KEGG" id="teg:KUK_1483"/>
<dbReference type="Gene3D" id="2.150.10.10">
    <property type="entry name" value="Serralysin-like metalloprotease, C-terminal"/>
    <property type="match status" value="10"/>
</dbReference>
<sequence length="2379" mass="248803">MNKIYKSVYNEVLGVWVVVSEIAKTGGKKSKSSKSILATLIAITSLSLGVGIASGQTPPDDKFKTDANGNFVKDDSNVLTNVADSIVIGRNQTIESINVSPIHDSIFIGKSNNFNYRDIPSVGLYNVLFFGNNNRGEGGHQIIIGNNNSIDKSDGSIVIGSSSSVTNGGVFSENQFKGGSIAFGIEAHVENEHSLAIGGGVWAKAKYSNAIGRWVEANGYRSNAFGFHVYNSGIDATALGHGIQLNGEQSTLLGTDSAVTSHHSHLHGSGSYLGSYNNLNEYLQEHAGYTHIFKIEDLKNKIDNLQLPEGMTFERFKGISTQYGSVFGHFNFSSGENVNTFGVDNITIGNKSGVYGFSNTLIGNKSHVLGSDNNVIGDESLIFGRSNTVEKLKPSDKGSALAIGSGNHLEIKDSIAFGHSNSLYGTSENSTAIGDNNKIDLRYSIGIGVANRIIGSKDNKEGQTIALGFENLTDGENNISIGKSNITYSNNSINIGQDSNSQGNFSLVLGNLSKTFTDNSIAIGNGAEAKYHNKKGQLENSDKFGPIAIGFNAYSNGGTAVGGMDVFAKGLGSSVFGWKSIAVGSSTTLVGKSSTVAQQQASSFGDWNTVNSVGGSAVGWKNRVGSLKYGNAFFTEEQTDIAHRDSLTSPTSGGKFLHAFGSHNLVMSTSTNVDEGHSIALGSDNKVLAKDSIALGDANLINYDPKKSNLKLKDFGDRMTAIGSNNILEDNFSMTLGYGNSLSAFQTMILGIENFSYEGGVHSYIIGAHNKNYTNETFIIGESNRSKNFEWDEPDENGTDRPVETEGGRNVINGYGNDVSGLESVFIGSQNKASGFYYNIIGTLNTIRQPYLGSPFSENSILGNRNKLGSSHSVILGNQNEVGDVSRYNRDIEKVIAIGTSNVASKSESIAVGNMNSALAERSIAIGSEAKASGKYSIVMGFGSSETNRATKDENPIASGEKSIAMGYATRSTGNSAIAIGSMSIASYDNAVAVGSDTKAHGWNSSAYGNLANAYGESSLALGRNSKAFMAHAFAVGDWSRVSGRYSGAYGYNNQVSAPSSYTIGNSNNVETNSSVAIGTNIRLTPTANRTVALGRSINSSHANSVVLGNKSESKAAKAVTNATLHNITFEGFQAGNADYGVVSVGSSVGTEKYSSDIHIKRAQQTKDDVQTRLLGMKYATKLAEKLVAMKAEANAQNPGSGDSITEAQAKAALLKDGVIEPASIGALANADLEATLNVGPRQIVNVAAGEISKSSTDAINGSQLYSVADKLITTGIKFDGNNNAAQTIKIGETINIKGKSNLADDATDGGENISTKADASGILIRLKKDLTGLTSITLTGGNKLDATGLTIKDGPSVLKTGINAGSKKITNVADPVAGTDAVNLQTLDSKVSELTNGGIKYEGNNGGEKTLALGQKITVKGLADWNATDKGANISTDTSTAGQLLISLSKTLTGLISANFGDTTINSAGLTITGGPSVLKTGINAGSKPIINVTMNGTPADNDVVNVGYVTNKFDELKALGYKLKGDNNSLTAQYQIGSELPFVGGDNITTSSGTNGLTINLNKALTGMTSIVIENGPTLDSSGLVFPNNGPSFGPNGLTVGTVVINNDGINAGSKKITNVSDPVAPTDVANKKYVDNQANRPITFNANDGTKKVKLGEVLGIKGDDENTEKTKFSTSNIMTWMDGDILRIGLSNEFKLPTIKVQDPADPDKSAEIKPDSIVFNGVDGKDGQSITLTVTKNGPKDVKDKSVDRIKLGDVFIATMLDGFKYKGNFGPNSPIKVTLNNIVNIVGTGGFQEADWSNFDSGKNIMTKVEAEGTGVKYTVALKKSPEFENLTLTGTPADAGGASTVPAKLKIQDGAGNDKIVASTDAEGDSSIVLTGRDNNEIAKLGADEKGNGELNLKDKAGKVLVTLGADDDGNGQIVAKGKDSLTSTTVKHDGLVIADKDGNSKLGSNKDGVAGVEDIANATDPANPPKKRRLTHTVGDKTEEIATLEDGLIFHDNTAGGKAAVKLNNAVKIAGADKNTDWTKFDGGENIMTKVEQNPDTKETTITVALKKDLELGTITVGKPGKDGNLGQDGKITVVNKDGEQTIVIDGGSESKDLADPNKKGPSIALKDPEHGDGSKLTPDGLEITKTPDGSSTPSSSLISVNPNGEPGLEDDSSTTKPRITLKTGDGEAESIATLNDGLGFKGDTDDVVKTKLNKTIDIVGGEKDESKLTTTEDKNIGIVVDGDRDEKGKVTKPKIVTVRLAKNLKGLESAEFKPTDKDGKPTSQSITINGAGVTVQNGPKSAVFNEDGFKVGDKGPSMTNNGISAGDMVITNVAPGNKDTDAAQLGQVKNMISASRNELKGDIERRYEDASAGTASAMAVASLPQA</sequence>
<keyword evidence="2" id="KW-0472">Membrane</keyword>
<feature type="compositionally biased region" description="Polar residues" evidence="1">
    <location>
        <begin position="2140"/>
        <end position="2155"/>
    </location>
</feature>
<keyword evidence="2" id="KW-1133">Transmembrane helix</keyword>
<feature type="non-terminal residue" evidence="6">
    <location>
        <position position="2379"/>
    </location>
</feature>
<feature type="transmembrane region" description="Helical" evidence="2">
    <location>
        <begin position="36"/>
        <end position="55"/>
    </location>
</feature>
<feature type="domain" description="Trimeric autotransporter adhesin YadA-like stalk" evidence="4">
    <location>
        <begin position="1369"/>
        <end position="1400"/>
    </location>
</feature>
<dbReference type="InterPro" id="IPR011049">
    <property type="entry name" value="Serralysin-like_metalloprot_C"/>
</dbReference>
<gene>
    <name evidence="6" type="ORF">KUK_1483</name>
</gene>
<dbReference type="EMBL" id="HE681423">
    <property type="protein sequence ID" value="CCG18773.1"/>
    <property type="molecule type" value="Genomic_DNA"/>
</dbReference>
<organism evidence="6">
    <name type="scientific">Taylorella equigenitalis 14/56</name>
    <dbReference type="NCBI Taxonomy" id="1091497"/>
    <lineage>
        <taxon>Bacteria</taxon>
        <taxon>Pseudomonadati</taxon>
        <taxon>Pseudomonadota</taxon>
        <taxon>Betaproteobacteria</taxon>
        <taxon>Burkholderiales</taxon>
        <taxon>Alcaligenaceae</taxon>
        <taxon>Taylorella</taxon>
    </lineage>
</organism>
<proteinExistence type="predicted"/>
<evidence type="ECO:0000259" key="4">
    <source>
        <dbReference type="Pfam" id="PF05662"/>
    </source>
</evidence>
<feature type="domain" description="Trimeric autotransporter adhesin YadA-like head" evidence="3">
    <location>
        <begin position="677"/>
        <end position="696"/>
    </location>
</feature>
<reference evidence="6" key="1">
    <citation type="journal article" date="2012" name="Vet. Microbiol.">
        <title>Comparative genomic analyses of the Taylorellae.</title>
        <authorList>
            <person name="Hauser H."/>
            <person name="Richter D.C."/>
            <person name="van Tonder A."/>
            <person name="Clark L."/>
            <person name="Preston A."/>
        </authorList>
    </citation>
    <scope>NUCLEOTIDE SEQUENCE</scope>
    <source>
        <strain evidence="6">14/56</strain>
    </source>
</reference>
<dbReference type="InterPro" id="IPR008640">
    <property type="entry name" value="Adhesin_Head_dom"/>
</dbReference>
<evidence type="ECO:0000256" key="1">
    <source>
        <dbReference type="SAM" id="MobiDB-lite"/>
    </source>
</evidence>
<dbReference type="OrthoDB" id="1632057at2"/>
<dbReference type="InterPro" id="IPR024973">
    <property type="entry name" value="ESPR"/>
</dbReference>
<name>I7IBG8_9BURK</name>
<feature type="domain" description="Trimeric autotransporter adhesin YadA-like stalk" evidence="4">
    <location>
        <begin position="1243"/>
        <end position="1286"/>
    </location>
</feature>
<protein>
    <submittedName>
        <fullName evidence="6">Haemagglutinin/invasin</fullName>
    </submittedName>
</protein>
<evidence type="ECO:0000259" key="5">
    <source>
        <dbReference type="Pfam" id="PF13018"/>
    </source>
</evidence>
<dbReference type="SUPFAM" id="SSF101967">
    <property type="entry name" value="Adhesin YadA, collagen-binding domain"/>
    <property type="match status" value="10"/>
</dbReference>
<evidence type="ECO:0000256" key="2">
    <source>
        <dbReference type="SAM" id="Phobius"/>
    </source>
</evidence>
<feature type="domain" description="Trimeric autotransporter adhesin YadA-like head" evidence="3">
    <location>
        <begin position="503"/>
        <end position="527"/>
    </location>
</feature>